<evidence type="ECO:0000256" key="1">
    <source>
        <dbReference type="SAM" id="MobiDB-lite"/>
    </source>
</evidence>
<comment type="caution">
    <text evidence="2">The sequence shown here is derived from an EMBL/GenBank/DDBJ whole genome shotgun (WGS) entry which is preliminary data.</text>
</comment>
<dbReference type="EMBL" id="BAABHK010000004">
    <property type="protein sequence ID" value="GAA4626985.1"/>
    <property type="molecule type" value="Genomic_DNA"/>
</dbReference>
<gene>
    <name evidence="2" type="ORF">GCM10023196_037430</name>
</gene>
<reference evidence="3" key="1">
    <citation type="journal article" date="2019" name="Int. J. Syst. Evol. Microbiol.">
        <title>The Global Catalogue of Microorganisms (GCM) 10K type strain sequencing project: providing services to taxonomists for standard genome sequencing and annotation.</title>
        <authorList>
            <consortium name="The Broad Institute Genomics Platform"/>
            <consortium name="The Broad Institute Genome Sequencing Center for Infectious Disease"/>
            <person name="Wu L."/>
            <person name="Ma J."/>
        </authorList>
    </citation>
    <scope>NUCLEOTIDE SEQUENCE [LARGE SCALE GENOMIC DNA]</scope>
    <source>
        <strain evidence="3">JCM 17939</strain>
    </source>
</reference>
<name>A0ABP8U9J7_9ACTN</name>
<evidence type="ECO:0000313" key="2">
    <source>
        <dbReference type="EMBL" id="GAA4626985.1"/>
    </source>
</evidence>
<dbReference type="Proteomes" id="UP001501442">
    <property type="component" value="Unassembled WGS sequence"/>
</dbReference>
<protein>
    <submittedName>
        <fullName evidence="2">Uncharacterized protein</fullName>
    </submittedName>
</protein>
<organism evidence="2 3">
    <name type="scientific">Actinoallomurus vinaceus</name>
    <dbReference type="NCBI Taxonomy" id="1080074"/>
    <lineage>
        <taxon>Bacteria</taxon>
        <taxon>Bacillati</taxon>
        <taxon>Actinomycetota</taxon>
        <taxon>Actinomycetes</taxon>
        <taxon>Streptosporangiales</taxon>
        <taxon>Thermomonosporaceae</taxon>
        <taxon>Actinoallomurus</taxon>
    </lineage>
</organism>
<feature type="compositionally biased region" description="Low complexity" evidence="1">
    <location>
        <begin position="62"/>
        <end position="75"/>
    </location>
</feature>
<feature type="region of interest" description="Disordered" evidence="1">
    <location>
        <begin position="61"/>
        <end position="92"/>
    </location>
</feature>
<proteinExistence type="predicted"/>
<accession>A0ABP8U9J7</accession>
<sequence length="146" mass="16395">MHELNREKPCGVCRHGELVRRLETERAPTRPTPRWAAITFEDAAANRRLLADALGVPDDIPPRTTIVTYPTTGGTSENRRPPSAKCRSCKGPSQPGLYVCTRCWEILSNDARLALCRRDTLAVQRHRELNSQIDRGVPLRSIEITP</sequence>
<keyword evidence="3" id="KW-1185">Reference proteome</keyword>
<evidence type="ECO:0000313" key="3">
    <source>
        <dbReference type="Proteomes" id="UP001501442"/>
    </source>
</evidence>